<dbReference type="SMART" id="SM00937">
    <property type="entry name" value="PCRF"/>
    <property type="match status" value="1"/>
</dbReference>
<dbReference type="InterPro" id="IPR004373">
    <property type="entry name" value="RF-1"/>
</dbReference>
<evidence type="ECO:0000313" key="11">
    <source>
        <dbReference type="EMBL" id="PID56673.1"/>
    </source>
</evidence>
<sequence length="356" mass="40019">MFEKLDALEEKFELLTQKLSDPEIISHQDQFREYAKSHAELNEVVEKYREYKNVSAEISGTRELIASEHDEEMLEFANSELDELQKTRDAIEQDLRMLLVPKDPHDEKNIMIEIRAGTGGEEAALFAGDLFRMYSKYADQQGWKVEIMSQNPIGVGGFKEVIAMIEGQGAYSRLKYESGVHRVQRVPVTEASGRIHTSAVTVAVLPEAEDVDIHIDPSELRIDVYRSSGPGGQSVNTTDSAVRITHIPSGLVVSCQDEKSQHKNKAKGLKILRARLLDQAQEEQRQAIAQDRKSQVGSGDRSERIRTYNFPQGRVTDHRINLTLYALDNVLEGKLDDVIEPLITSAKAEALKTMEA</sequence>
<dbReference type="NCBIfam" id="NF001859">
    <property type="entry name" value="PRK00591.1"/>
    <property type="match status" value="1"/>
</dbReference>
<dbReference type="Pfam" id="PF03462">
    <property type="entry name" value="PCRF"/>
    <property type="match status" value="1"/>
</dbReference>
<dbReference type="InterPro" id="IPR000352">
    <property type="entry name" value="Pep_chain_release_fac_I"/>
</dbReference>
<comment type="caution">
    <text evidence="11">The sequence shown here is derived from an EMBL/GenBank/DDBJ whole genome shotgun (WGS) entry which is preliminary data.</text>
</comment>
<evidence type="ECO:0000313" key="12">
    <source>
        <dbReference type="Proteomes" id="UP000229740"/>
    </source>
</evidence>
<dbReference type="HAMAP" id="MF_00093">
    <property type="entry name" value="Rel_fac_1"/>
    <property type="match status" value="1"/>
</dbReference>
<comment type="subcellular location">
    <subcellularLocation>
        <location evidence="2 7">Cytoplasm</location>
    </subcellularLocation>
</comment>
<dbReference type="GO" id="GO:0016149">
    <property type="term" value="F:translation release factor activity, codon specific"/>
    <property type="evidence" value="ECO:0007669"/>
    <property type="project" value="UniProtKB-UniRule"/>
</dbReference>
<dbReference type="EMBL" id="PDPS01000032">
    <property type="protein sequence ID" value="PID56673.1"/>
    <property type="molecule type" value="Genomic_DNA"/>
</dbReference>
<proteinExistence type="inferred from homology"/>
<accession>A0A2G6E3L6</accession>
<dbReference type="FunFam" id="3.30.70.1660:FF:000004">
    <property type="entry name" value="Peptide chain release factor 1"/>
    <property type="match status" value="1"/>
</dbReference>
<evidence type="ECO:0000256" key="7">
    <source>
        <dbReference type="HAMAP-Rule" id="MF_00093"/>
    </source>
</evidence>
<evidence type="ECO:0000256" key="4">
    <source>
        <dbReference type="ARBA" id="ARBA00022481"/>
    </source>
</evidence>
<dbReference type="AlphaFoldDB" id="A0A2G6E3L6"/>
<keyword evidence="5 7" id="KW-0963">Cytoplasm</keyword>
<feature type="coiled-coil region" evidence="9">
    <location>
        <begin position="67"/>
        <end position="94"/>
    </location>
</feature>
<dbReference type="PROSITE" id="PS00745">
    <property type="entry name" value="RF_PROK_I"/>
    <property type="match status" value="1"/>
</dbReference>
<dbReference type="GO" id="GO:0005829">
    <property type="term" value="C:cytosol"/>
    <property type="evidence" value="ECO:0007669"/>
    <property type="project" value="UniProtKB-ARBA"/>
</dbReference>
<feature type="domain" description="Prokaryotic-type class I peptide chain release factors" evidence="10">
    <location>
        <begin position="226"/>
        <end position="242"/>
    </location>
</feature>
<dbReference type="PANTHER" id="PTHR43804:SF7">
    <property type="entry name" value="LD18447P"/>
    <property type="match status" value="1"/>
</dbReference>
<dbReference type="Gene3D" id="3.30.70.1660">
    <property type="match status" value="1"/>
</dbReference>
<protein>
    <recommendedName>
        <fullName evidence="7 8">Peptide chain release factor 1</fullName>
        <shortName evidence="7">RF-1</shortName>
    </recommendedName>
</protein>
<evidence type="ECO:0000256" key="6">
    <source>
        <dbReference type="ARBA" id="ARBA00022917"/>
    </source>
</evidence>
<comment type="PTM">
    <text evidence="7">Methylated by PrmC. Methylation increases the termination efficiency of RF1.</text>
</comment>
<keyword evidence="9" id="KW-0175">Coiled coil</keyword>
<evidence type="ECO:0000256" key="1">
    <source>
        <dbReference type="ARBA" id="ARBA00002986"/>
    </source>
</evidence>
<dbReference type="FunFam" id="3.30.160.20:FF:000004">
    <property type="entry name" value="Peptide chain release factor 1"/>
    <property type="match status" value="1"/>
</dbReference>
<dbReference type="PANTHER" id="PTHR43804">
    <property type="entry name" value="LD18447P"/>
    <property type="match status" value="1"/>
</dbReference>
<dbReference type="NCBIfam" id="TIGR00019">
    <property type="entry name" value="prfA"/>
    <property type="match status" value="1"/>
</dbReference>
<dbReference type="Gene3D" id="6.10.140.1950">
    <property type="match status" value="1"/>
</dbReference>
<evidence type="ECO:0000256" key="2">
    <source>
        <dbReference type="ARBA" id="ARBA00004496"/>
    </source>
</evidence>
<dbReference type="InterPro" id="IPR005139">
    <property type="entry name" value="PCRF"/>
</dbReference>
<dbReference type="Proteomes" id="UP000229740">
    <property type="component" value="Unassembled WGS sequence"/>
</dbReference>
<reference evidence="11 12" key="1">
    <citation type="submission" date="2017-10" db="EMBL/GenBank/DDBJ databases">
        <title>Novel microbial diversity and functional potential in the marine mammal oral microbiome.</title>
        <authorList>
            <person name="Dudek N.K."/>
            <person name="Sun C.L."/>
            <person name="Burstein D."/>
            <person name="Kantor R.S."/>
            <person name="Aliaga Goltsman D.S."/>
            <person name="Bik E.M."/>
            <person name="Thomas B.C."/>
            <person name="Banfield J.F."/>
            <person name="Relman D.A."/>
        </authorList>
    </citation>
    <scope>NUCLEOTIDE SEQUENCE [LARGE SCALE GENOMIC DNA]</scope>
    <source>
        <strain evidence="11">DOLZORAL124_49_17</strain>
    </source>
</reference>
<comment type="function">
    <text evidence="1 7">Peptide chain release factor 1 directs the termination of translation in response to the peptide chain termination codons UAG and UAA.</text>
</comment>
<evidence type="ECO:0000256" key="5">
    <source>
        <dbReference type="ARBA" id="ARBA00022490"/>
    </source>
</evidence>
<dbReference type="InterPro" id="IPR050057">
    <property type="entry name" value="Prokaryotic/Mito_RF"/>
</dbReference>
<keyword evidence="4 7" id="KW-0488">Methylation</keyword>
<feature type="modified residue" description="N5-methylglutamine" evidence="7">
    <location>
        <position position="233"/>
    </location>
</feature>
<evidence type="ECO:0000256" key="8">
    <source>
        <dbReference type="NCBIfam" id="TIGR00019"/>
    </source>
</evidence>
<evidence type="ECO:0000259" key="10">
    <source>
        <dbReference type="PROSITE" id="PS00745"/>
    </source>
</evidence>
<organism evidence="11 12">
    <name type="scientific">candidate division KSB3 bacterium</name>
    <dbReference type="NCBI Taxonomy" id="2044937"/>
    <lineage>
        <taxon>Bacteria</taxon>
        <taxon>candidate division KSB3</taxon>
    </lineage>
</organism>
<name>A0A2G6E3L6_9BACT</name>
<dbReference type="Pfam" id="PF00472">
    <property type="entry name" value="RF-1"/>
    <property type="match status" value="1"/>
</dbReference>
<keyword evidence="6 7" id="KW-0648">Protein biosynthesis</keyword>
<dbReference type="SUPFAM" id="SSF75620">
    <property type="entry name" value="Release factor"/>
    <property type="match status" value="1"/>
</dbReference>
<dbReference type="InterPro" id="IPR045853">
    <property type="entry name" value="Pep_chain_release_fac_I_sf"/>
</dbReference>
<gene>
    <name evidence="7" type="primary">prfA</name>
    <name evidence="11" type="ORF">CSB45_10595</name>
</gene>
<dbReference type="Gene3D" id="3.30.160.20">
    <property type="match status" value="1"/>
</dbReference>
<evidence type="ECO:0000256" key="9">
    <source>
        <dbReference type="SAM" id="Coils"/>
    </source>
</evidence>
<dbReference type="FunFam" id="3.30.70.1660:FF:000002">
    <property type="entry name" value="Peptide chain release factor 1"/>
    <property type="match status" value="1"/>
</dbReference>
<comment type="similarity">
    <text evidence="3 7">Belongs to the prokaryotic/mitochondrial release factor family.</text>
</comment>
<evidence type="ECO:0000256" key="3">
    <source>
        <dbReference type="ARBA" id="ARBA00010835"/>
    </source>
</evidence>